<evidence type="ECO:0000313" key="2">
    <source>
        <dbReference type="EMBL" id="KZT23456.1"/>
    </source>
</evidence>
<keyword evidence="3" id="KW-1185">Reference proteome</keyword>
<feature type="region of interest" description="Disordered" evidence="1">
    <location>
        <begin position="1"/>
        <end position="99"/>
    </location>
</feature>
<protein>
    <submittedName>
        <fullName evidence="2">Uncharacterized protein</fullName>
    </submittedName>
</protein>
<name>A0A165R8H3_9AGAM</name>
<feature type="compositionally biased region" description="Polar residues" evidence="1">
    <location>
        <begin position="16"/>
        <end position="26"/>
    </location>
</feature>
<feature type="compositionally biased region" description="Basic and acidic residues" evidence="1">
    <location>
        <begin position="50"/>
        <end position="59"/>
    </location>
</feature>
<dbReference type="AlphaFoldDB" id="A0A165R8H3"/>
<dbReference type="InParanoid" id="A0A165R8H3"/>
<dbReference type="EMBL" id="KV425585">
    <property type="protein sequence ID" value="KZT23456.1"/>
    <property type="molecule type" value="Genomic_DNA"/>
</dbReference>
<evidence type="ECO:0000256" key="1">
    <source>
        <dbReference type="SAM" id="MobiDB-lite"/>
    </source>
</evidence>
<organism evidence="2 3">
    <name type="scientific">Neolentinus lepideus HHB14362 ss-1</name>
    <dbReference type="NCBI Taxonomy" id="1314782"/>
    <lineage>
        <taxon>Eukaryota</taxon>
        <taxon>Fungi</taxon>
        <taxon>Dikarya</taxon>
        <taxon>Basidiomycota</taxon>
        <taxon>Agaricomycotina</taxon>
        <taxon>Agaricomycetes</taxon>
        <taxon>Gloeophyllales</taxon>
        <taxon>Gloeophyllaceae</taxon>
        <taxon>Neolentinus</taxon>
    </lineage>
</organism>
<accession>A0A165R8H3</accession>
<dbReference type="OrthoDB" id="3224585at2759"/>
<sequence length="99" mass="10741">MSGATDESMTFKKATQEINRPATTDHNINDEYMRDPPNNLASGDVPTTDRTSRGQKEGAYDVNPDPQGVIGEPGKGRPKKDEIMREAIQGSESDSITSS</sequence>
<proteinExistence type="predicted"/>
<evidence type="ECO:0000313" key="3">
    <source>
        <dbReference type="Proteomes" id="UP000076761"/>
    </source>
</evidence>
<gene>
    <name evidence="2" type="ORF">NEOLEDRAFT_1069568</name>
</gene>
<reference evidence="2 3" key="1">
    <citation type="journal article" date="2016" name="Mol. Biol. Evol.">
        <title>Comparative Genomics of Early-Diverging Mushroom-Forming Fungi Provides Insights into the Origins of Lignocellulose Decay Capabilities.</title>
        <authorList>
            <person name="Nagy L.G."/>
            <person name="Riley R."/>
            <person name="Tritt A."/>
            <person name="Adam C."/>
            <person name="Daum C."/>
            <person name="Floudas D."/>
            <person name="Sun H."/>
            <person name="Yadav J.S."/>
            <person name="Pangilinan J."/>
            <person name="Larsson K.H."/>
            <person name="Matsuura K."/>
            <person name="Barry K."/>
            <person name="Labutti K."/>
            <person name="Kuo R."/>
            <person name="Ohm R.A."/>
            <person name="Bhattacharya S.S."/>
            <person name="Shirouzu T."/>
            <person name="Yoshinaga Y."/>
            <person name="Martin F.M."/>
            <person name="Grigoriev I.V."/>
            <person name="Hibbett D.S."/>
        </authorList>
    </citation>
    <scope>NUCLEOTIDE SEQUENCE [LARGE SCALE GENOMIC DNA]</scope>
    <source>
        <strain evidence="2 3">HHB14362 ss-1</strain>
    </source>
</reference>
<dbReference type="Proteomes" id="UP000076761">
    <property type="component" value="Unassembled WGS sequence"/>
</dbReference>
<feature type="compositionally biased region" description="Polar residues" evidence="1">
    <location>
        <begin position="90"/>
        <end position="99"/>
    </location>
</feature>